<sequence>MLILRTNQYDVARRERFGAGDQQMLATPRDHAHEFVEVRVRVQLGVARPGRDPHPGRVERTTECVRLETQYRDHINTVQILGSSLLVRRRERPEH</sequence>
<protein>
    <submittedName>
        <fullName evidence="1">Uncharacterized protein</fullName>
    </submittedName>
</protein>
<name>A0ABN2J2Y4_9ACTN</name>
<accession>A0ABN2J2Y4</accession>
<gene>
    <name evidence="1" type="ORF">GCM10009745_76920</name>
</gene>
<proteinExistence type="predicted"/>
<dbReference type="Proteomes" id="UP001500280">
    <property type="component" value="Unassembled WGS sequence"/>
</dbReference>
<evidence type="ECO:0000313" key="2">
    <source>
        <dbReference type="Proteomes" id="UP001500280"/>
    </source>
</evidence>
<reference evidence="1 2" key="1">
    <citation type="journal article" date="2019" name="Int. J. Syst. Evol. Microbiol.">
        <title>The Global Catalogue of Microorganisms (GCM) 10K type strain sequencing project: providing services to taxonomists for standard genome sequencing and annotation.</title>
        <authorList>
            <consortium name="The Broad Institute Genomics Platform"/>
            <consortium name="The Broad Institute Genome Sequencing Center for Infectious Disease"/>
            <person name="Wu L."/>
            <person name="Ma J."/>
        </authorList>
    </citation>
    <scope>NUCLEOTIDE SEQUENCE [LARGE SCALE GENOMIC DNA]</scope>
    <source>
        <strain evidence="1 2">JCM 14307</strain>
    </source>
</reference>
<keyword evidence="2" id="KW-1185">Reference proteome</keyword>
<dbReference type="EMBL" id="BAAANF010000027">
    <property type="protein sequence ID" value="GAA1716913.1"/>
    <property type="molecule type" value="Genomic_DNA"/>
</dbReference>
<evidence type="ECO:0000313" key="1">
    <source>
        <dbReference type="EMBL" id="GAA1716913.1"/>
    </source>
</evidence>
<comment type="caution">
    <text evidence="1">The sequence shown here is derived from an EMBL/GenBank/DDBJ whole genome shotgun (WGS) entry which is preliminary data.</text>
</comment>
<organism evidence="1 2">
    <name type="scientific">Kribbella yunnanensis</name>
    <dbReference type="NCBI Taxonomy" id="190194"/>
    <lineage>
        <taxon>Bacteria</taxon>
        <taxon>Bacillati</taxon>
        <taxon>Actinomycetota</taxon>
        <taxon>Actinomycetes</taxon>
        <taxon>Propionibacteriales</taxon>
        <taxon>Kribbellaceae</taxon>
        <taxon>Kribbella</taxon>
    </lineage>
</organism>